<name>A0A9Q1HPQ5_CONCO</name>
<keyword evidence="1" id="KW-0472">Membrane</keyword>
<gene>
    <name evidence="3" type="ORF">COCON_G00184130</name>
</gene>
<evidence type="ECO:0000313" key="3">
    <source>
        <dbReference type="EMBL" id="KAJ8256261.1"/>
    </source>
</evidence>
<dbReference type="Gene3D" id="1.20.144.10">
    <property type="entry name" value="Phosphatidic acid phosphatase type 2/haloperoxidase"/>
    <property type="match status" value="1"/>
</dbReference>
<dbReference type="PANTHER" id="PTHR14969:SF14">
    <property type="entry name" value="SPHINGOSINE-1-PHOSPHATE PHOSPHATASE 2"/>
    <property type="match status" value="1"/>
</dbReference>
<keyword evidence="1" id="KW-0812">Transmembrane</keyword>
<comment type="caution">
    <text evidence="3">The sequence shown here is derived from an EMBL/GenBank/DDBJ whole genome shotgun (WGS) entry which is preliminary data.</text>
</comment>
<dbReference type="Pfam" id="PF01569">
    <property type="entry name" value="PAP2"/>
    <property type="match status" value="1"/>
</dbReference>
<dbReference type="Proteomes" id="UP001152803">
    <property type="component" value="Unassembled WGS sequence"/>
</dbReference>
<dbReference type="InterPro" id="IPR036938">
    <property type="entry name" value="PAP2/HPO_sf"/>
</dbReference>
<dbReference type="PANTHER" id="PTHR14969">
    <property type="entry name" value="SPHINGOSINE-1-PHOSPHATE PHOSPHOHYDROLASE"/>
    <property type="match status" value="1"/>
</dbReference>
<accession>A0A9Q1HPQ5</accession>
<dbReference type="GO" id="GO:0006670">
    <property type="term" value="P:sphingosine metabolic process"/>
    <property type="evidence" value="ECO:0007669"/>
    <property type="project" value="TreeGrafter"/>
</dbReference>
<proteinExistence type="predicted"/>
<evidence type="ECO:0000313" key="4">
    <source>
        <dbReference type="Proteomes" id="UP001152803"/>
    </source>
</evidence>
<dbReference type="EMBL" id="JAFJMO010000014">
    <property type="protein sequence ID" value="KAJ8256261.1"/>
    <property type="molecule type" value="Genomic_DNA"/>
</dbReference>
<evidence type="ECO:0000256" key="1">
    <source>
        <dbReference type="SAM" id="Phobius"/>
    </source>
</evidence>
<dbReference type="OrthoDB" id="301434at2759"/>
<dbReference type="SMART" id="SM00014">
    <property type="entry name" value="acidPPc"/>
    <property type="match status" value="1"/>
</dbReference>
<sequence>MLHMNGAMFKLITYLQDSELVARFQRTCGLFAVKSERRRTCGNGHLQVDGTEDRSCTSDYTYQANGYNVDAASGPQYQVRNVFLYYLFLVSAALGREVFYISFLPCVHWNLDPFLCRRLVNMWAVVMYIGQVLKDTLKMPRPLAPPVVRLETRVSAEYGMPSTHAMAATTIFFTFLFSATHRFQIQFESGLLLAVLLSILVCLSRLYTGMHSVLDVIGGVLISAVLMLLTYPAWDAFDGVQLTSPLTPVVSVVLPFLLSYCYPKLDHYSTTRGDTTIILGVGAGCSAGYWLNQQLGQTSELKGPFPLPLPPLTPPTLALGCARSTLGVAVLLGTRQLAKSTSLWALCTWHQVSPSDPLTRRRREIEVPYKFSTYTAMGLVHTILLDRAFRQLGLL</sequence>
<keyword evidence="1" id="KW-1133">Transmembrane helix</keyword>
<protein>
    <recommendedName>
        <fullName evidence="2">Phosphatidic acid phosphatase type 2/haloperoxidase domain-containing protein</fullName>
    </recommendedName>
</protein>
<feature type="transmembrane region" description="Helical" evidence="1">
    <location>
        <begin position="83"/>
        <end position="103"/>
    </location>
</feature>
<feature type="transmembrane region" description="Helical" evidence="1">
    <location>
        <begin position="246"/>
        <end position="263"/>
    </location>
</feature>
<keyword evidence="4" id="KW-1185">Reference proteome</keyword>
<dbReference type="GO" id="GO:0005789">
    <property type="term" value="C:endoplasmic reticulum membrane"/>
    <property type="evidence" value="ECO:0007669"/>
    <property type="project" value="TreeGrafter"/>
</dbReference>
<reference evidence="3" key="1">
    <citation type="journal article" date="2023" name="Science">
        <title>Genome structures resolve the early diversification of teleost fishes.</title>
        <authorList>
            <person name="Parey E."/>
            <person name="Louis A."/>
            <person name="Montfort J."/>
            <person name="Bouchez O."/>
            <person name="Roques C."/>
            <person name="Iampietro C."/>
            <person name="Lluch J."/>
            <person name="Castinel A."/>
            <person name="Donnadieu C."/>
            <person name="Desvignes T."/>
            <person name="Floi Bucao C."/>
            <person name="Jouanno E."/>
            <person name="Wen M."/>
            <person name="Mejri S."/>
            <person name="Dirks R."/>
            <person name="Jansen H."/>
            <person name="Henkel C."/>
            <person name="Chen W.J."/>
            <person name="Zahm M."/>
            <person name="Cabau C."/>
            <person name="Klopp C."/>
            <person name="Thompson A.W."/>
            <person name="Robinson-Rechavi M."/>
            <person name="Braasch I."/>
            <person name="Lecointre G."/>
            <person name="Bobe J."/>
            <person name="Postlethwait J.H."/>
            <person name="Berthelot C."/>
            <person name="Roest Crollius H."/>
            <person name="Guiguen Y."/>
        </authorList>
    </citation>
    <scope>NUCLEOTIDE SEQUENCE</scope>
    <source>
        <strain evidence="3">Concon-B</strain>
    </source>
</reference>
<dbReference type="InterPro" id="IPR000326">
    <property type="entry name" value="PAP2/HPO"/>
</dbReference>
<feature type="domain" description="Phosphatidic acid phosphatase type 2/haloperoxidase" evidence="2">
    <location>
        <begin position="117"/>
        <end position="231"/>
    </location>
</feature>
<feature type="transmembrane region" description="Helical" evidence="1">
    <location>
        <begin position="213"/>
        <end position="234"/>
    </location>
</feature>
<evidence type="ECO:0000259" key="2">
    <source>
        <dbReference type="SMART" id="SM00014"/>
    </source>
</evidence>
<dbReference type="AlphaFoldDB" id="A0A9Q1HPQ5"/>
<dbReference type="SUPFAM" id="SSF48317">
    <property type="entry name" value="Acid phosphatase/Vanadium-dependent haloperoxidase"/>
    <property type="match status" value="1"/>
</dbReference>
<feature type="transmembrane region" description="Helical" evidence="1">
    <location>
        <begin position="185"/>
        <end position="206"/>
    </location>
</feature>
<dbReference type="GO" id="GO:0042392">
    <property type="term" value="F:sphingosine-1-phosphate phosphatase activity"/>
    <property type="evidence" value="ECO:0007669"/>
    <property type="project" value="TreeGrafter"/>
</dbReference>
<dbReference type="CDD" id="cd03388">
    <property type="entry name" value="PAP2_SPPase1"/>
    <property type="match status" value="1"/>
</dbReference>
<organism evidence="3 4">
    <name type="scientific">Conger conger</name>
    <name type="common">Conger eel</name>
    <name type="synonym">Muraena conger</name>
    <dbReference type="NCBI Taxonomy" id="82655"/>
    <lineage>
        <taxon>Eukaryota</taxon>
        <taxon>Metazoa</taxon>
        <taxon>Chordata</taxon>
        <taxon>Craniata</taxon>
        <taxon>Vertebrata</taxon>
        <taxon>Euteleostomi</taxon>
        <taxon>Actinopterygii</taxon>
        <taxon>Neopterygii</taxon>
        <taxon>Teleostei</taxon>
        <taxon>Anguilliformes</taxon>
        <taxon>Congridae</taxon>
        <taxon>Conger</taxon>
    </lineage>
</organism>